<sequence>MPQTHPKTQINKTARLVGLTYIRQHVNKLSSQTRTLVDERRARATSTLANDVRSPLGHSFKIQGVAPVTTEPSLTLVGSKLRQYAKTRTFFTKYVHAYGSWAQYFGNGKVASQTFGCFPMQRKIRQQLQLTTVAMMWGQLLPGINPTLMVDPSGGIE</sequence>
<proteinExistence type="predicted"/>
<accession>A0A0M3I6B6</accession>
<evidence type="ECO:0000313" key="1">
    <source>
        <dbReference type="Proteomes" id="UP000036681"/>
    </source>
</evidence>
<dbReference type="WBParaSite" id="ALUE_0001256901-mRNA-1">
    <property type="protein sequence ID" value="ALUE_0001256901-mRNA-1"/>
    <property type="gene ID" value="ALUE_0001256901"/>
</dbReference>
<name>A0A0M3I6B6_ASCLU</name>
<keyword evidence="1" id="KW-1185">Reference proteome</keyword>
<evidence type="ECO:0000313" key="2">
    <source>
        <dbReference type="WBParaSite" id="ALUE_0001256901-mRNA-1"/>
    </source>
</evidence>
<dbReference type="Proteomes" id="UP000036681">
    <property type="component" value="Unplaced"/>
</dbReference>
<organism evidence="1 2">
    <name type="scientific">Ascaris lumbricoides</name>
    <name type="common">Giant roundworm</name>
    <dbReference type="NCBI Taxonomy" id="6252"/>
    <lineage>
        <taxon>Eukaryota</taxon>
        <taxon>Metazoa</taxon>
        <taxon>Ecdysozoa</taxon>
        <taxon>Nematoda</taxon>
        <taxon>Chromadorea</taxon>
        <taxon>Rhabditida</taxon>
        <taxon>Spirurina</taxon>
        <taxon>Ascaridomorpha</taxon>
        <taxon>Ascaridoidea</taxon>
        <taxon>Ascarididae</taxon>
        <taxon>Ascaris</taxon>
    </lineage>
</organism>
<dbReference type="AlphaFoldDB" id="A0A0M3I6B6"/>
<reference evidence="2" key="1">
    <citation type="submission" date="2017-02" db="UniProtKB">
        <authorList>
            <consortium name="WormBaseParasite"/>
        </authorList>
    </citation>
    <scope>IDENTIFICATION</scope>
</reference>
<protein>
    <submittedName>
        <fullName evidence="2">Transposase</fullName>
    </submittedName>
</protein>